<evidence type="ECO:0000313" key="2">
    <source>
        <dbReference type="EMBL" id="MEB3966690.1"/>
    </source>
</evidence>
<keyword evidence="3" id="KW-1185">Reference proteome</keyword>
<name>A0ABU6CQQ6_9ACTN</name>
<organism evidence="2 3">
    <name type="scientific">Streptomyces kunmingensis</name>
    <dbReference type="NCBI Taxonomy" id="68225"/>
    <lineage>
        <taxon>Bacteria</taxon>
        <taxon>Bacillati</taxon>
        <taxon>Actinomycetota</taxon>
        <taxon>Actinomycetes</taxon>
        <taxon>Kitasatosporales</taxon>
        <taxon>Streptomycetaceae</taxon>
        <taxon>Streptomyces</taxon>
    </lineage>
</organism>
<feature type="signal peptide" evidence="1">
    <location>
        <begin position="1"/>
        <end position="32"/>
    </location>
</feature>
<evidence type="ECO:0000313" key="3">
    <source>
        <dbReference type="Proteomes" id="UP001352223"/>
    </source>
</evidence>
<dbReference type="RefSeq" id="WP_324776228.1">
    <property type="nucleotide sequence ID" value="NZ_BAAATS010000002.1"/>
</dbReference>
<sequence>MKRALAHALTPTALALALTATLTAFTAPTALAARPSPAPSAPVDGDPPEADLAYHGHATLAGTRVTVVLTPQNQGPYDIPDATLTLTLTSPLADAQTLPAGCLRSGPRSVDCRTGALPAATHGARVTVPVRLAASPTEVTVEVTTAWSGGPADRNPGNDRLGVLVLDTGDTYYF</sequence>
<proteinExistence type="predicted"/>
<comment type="caution">
    <text evidence="2">The sequence shown here is derived from an EMBL/GenBank/DDBJ whole genome shotgun (WGS) entry which is preliminary data.</text>
</comment>
<dbReference type="Proteomes" id="UP001352223">
    <property type="component" value="Unassembled WGS sequence"/>
</dbReference>
<accession>A0ABU6CQQ6</accession>
<dbReference type="EMBL" id="JAOZYB010000367">
    <property type="protein sequence ID" value="MEB3966690.1"/>
    <property type="molecule type" value="Genomic_DNA"/>
</dbReference>
<gene>
    <name evidence="2" type="ORF">OKJ48_41645</name>
</gene>
<evidence type="ECO:0000256" key="1">
    <source>
        <dbReference type="SAM" id="SignalP"/>
    </source>
</evidence>
<reference evidence="2 3" key="1">
    <citation type="submission" date="2022-10" db="EMBL/GenBank/DDBJ databases">
        <authorList>
            <person name="Xie J."/>
            <person name="Shen N."/>
        </authorList>
    </citation>
    <scope>NUCLEOTIDE SEQUENCE [LARGE SCALE GENOMIC DNA]</scope>
    <source>
        <strain evidence="2 3">DSM 41681</strain>
    </source>
</reference>
<feature type="chain" id="PRO_5045176888" description="DUF11 domain-containing protein" evidence="1">
    <location>
        <begin position="33"/>
        <end position="174"/>
    </location>
</feature>
<protein>
    <recommendedName>
        <fullName evidence="4">DUF11 domain-containing protein</fullName>
    </recommendedName>
</protein>
<keyword evidence="1" id="KW-0732">Signal</keyword>
<evidence type="ECO:0008006" key="4">
    <source>
        <dbReference type="Google" id="ProtNLM"/>
    </source>
</evidence>